<comment type="caution">
    <text evidence="2">The sequence shown here is derived from an EMBL/GenBank/DDBJ whole genome shotgun (WGS) entry which is preliminary data.</text>
</comment>
<protein>
    <recommendedName>
        <fullName evidence="4">Asl1-like glycosyl hydrolase catalytic domain-containing protein</fullName>
    </recommendedName>
</protein>
<dbReference type="AlphaFoldDB" id="A0A556QNE6"/>
<dbReference type="EMBL" id="VMBG01000001">
    <property type="protein sequence ID" value="TSJ78149.1"/>
    <property type="molecule type" value="Genomic_DNA"/>
</dbReference>
<dbReference type="RefSeq" id="WP_144228490.1">
    <property type="nucleotide sequence ID" value="NZ_VMBG01000001.1"/>
</dbReference>
<evidence type="ECO:0000256" key="1">
    <source>
        <dbReference type="SAM" id="SignalP"/>
    </source>
</evidence>
<proteinExistence type="predicted"/>
<dbReference type="OrthoDB" id="9776971at2"/>
<feature type="chain" id="PRO_5022072951" description="Asl1-like glycosyl hydrolase catalytic domain-containing protein" evidence="1">
    <location>
        <begin position="28"/>
        <end position="1150"/>
    </location>
</feature>
<evidence type="ECO:0000313" key="2">
    <source>
        <dbReference type="EMBL" id="TSJ78149.1"/>
    </source>
</evidence>
<keyword evidence="3" id="KW-1185">Reference proteome</keyword>
<dbReference type="InterPro" id="IPR013320">
    <property type="entry name" value="ConA-like_dom_sf"/>
</dbReference>
<dbReference type="Proteomes" id="UP000315648">
    <property type="component" value="Unassembled WGS sequence"/>
</dbReference>
<accession>A0A556QNE6</accession>
<dbReference type="SUPFAM" id="SSF49899">
    <property type="entry name" value="Concanavalin A-like lectins/glucanases"/>
    <property type="match status" value="1"/>
</dbReference>
<gene>
    <name evidence="2" type="ORF">FPL22_02235</name>
</gene>
<dbReference type="SUPFAM" id="SSF51445">
    <property type="entry name" value="(Trans)glycosidases"/>
    <property type="match status" value="1"/>
</dbReference>
<reference evidence="2 3" key="1">
    <citation type="submission" date="2019-07" db="EMBL/GenBank/DDBJ databases">
        <title>Description of 53C-WASEF.</title>
        <authorList>
            <person name="Pitt A."/>
            <person name="Hahn M.W."/>
        </authorList>
    </citation>
    <scope>NUCLEOTIDE SEQUENCE [LARGE SCALE GENOMIC DNA]</scope>
    <source>
        <strain evidence="2 3">53C-WASEF</strain>
    </source>
</reference>
<sequence length="1150" mass="122636">MTPSIRLRFLLRLTLGAATGLVSTLNAADWYLQANSGLSQHWHTPAAWWSQPSGGGTNPSSISNADTFHTNGYVLRTPETSVASPFTGGVLIIDGGSVLIKQNGTSTNPVTIPALLTKGGSARGLSNGSGGTQILNVTDFLTTRSEVTSFNTGGATRGLNLTFGNLRGDGDLQLLGGGIHQLAVTTGTGFYGTLYLTGSSTLSTTSAANLKGSLVIEAGSKVNLNHNLTVTSLVVGGTTNATDGLAGLKRNGTTLAANTTYTFAQLQTAFPAIFLSGSGSITVTQPALAVNAANVIDNVGIGQLGVNLSAGKFWMSTTPNYRADLERLKVGMIRTGVYPSKDYTLNDMDIRVAQIINAGGVPLFVGPITKPNPPFNTEQQHLHDNFLDLNGNIGSGTIATNIAFLVQRYKAPPFNLTTQYWEVGNEPDISVDYQVASPQEYIDAFQSVHNQLIASGVRQNVKLCGPVVAAEYGFAMNANRADNILNAFFAQCAAPLNGYQQVDVVTRHLYAEIYDWETNAPDPVENAYNILNHPTEQVSFTQARIAQWPYRGEGAIQGKLREYGFPENVGTGITEFNIPLEMRHTITQGLWFLTYDHFSLYNPRNILSSGFAFDIKTNPAMHYYQNNLPNHAWWATYVHNRLTGDEILEQHSSDTHLLVTGTQDERYVYVQVLNRNDGAITASLAITNAPVSGSTNPEMFVMSATELPDVAVPTSLGTSFSYTFPAMTTRVFRYLRSDAPAIVAPPGPPTSNVVLDTTFTTAPDGMLTYHTGSFQPAVITGDLKLTHNSANLTTAVVFAGQPLAASQKRMQARFGYRINSGHAGSGFVFGAYSANPAQHGAGLAGLGFYQQPNVLFGVKVQAKGTEPDLIAITPAPVTPNVDGFASQPLPLYPWGYAEDMFVVIDYDGDAGTVRTRLYKGANDSTAPVADLINRLGNPASLPAGTVFGFTSSTASFSQINLIQNLKITTDNGAALTAGTPFTLQSWTAAPWSATAGATSFSAGFSPDGIPVTLTFGSPKTGVNVTVPATPNFTGAVNSAFGFESSGFGVGTPTNVGRFERGESFTLQTNHAFALQQISWYEWTGDEQVHVQWTQGGVVQQQVFTINAALFNFTSVQADANTPVVFTNVSPTSANLSGRLRVKHVVTALLN</sequence>
<keyword evidence="1" id="KW-0732">Signal</keyword>
<evidence type="ECO:0008006" key="4">
    <source>
        <dbReference type="Google" id="ProtNLM"/>
    </source>
</evidence>
<dbReference type="InterPro" id="IPR017853">
    <property type="entry name" value="GH"/>
</dbReference>
<dbReference type="Gene3D" id="3.20.20.80">
    <property type="entry name" value="Glycosidases"/>
    <property type="match status" value="1"/>
</dbReference>
<evidence type="ECO:0000313" key="3">
    <source>
        <dbReference type="Proteomes" id="UP000315648"/>
    </source>
</evidence>
<feature type="signal peptide" evidence="1">
    <location>
        <begin position="1"/>
        <end position="27"/>
    </location>
</feature>
<name>A0A556QNE6_9BACT</name>
<organism evidence="2 3">
    <name type="scientific">Rariglobus hedericola</name>
    <dbReference type="NCBI Taxonomy" id="2597822"/>
    <lineage>
        <taxon>Bacteria</taxon>
        <taxon>Pseudomonadati</taxon>
        <taxon>Verrucomicrobiota</taxon>
        <taxon>Opitutia</taxon>
        <taxon>Opitutales</taxon>
        <taxon>Opitutaceae</taxon>
        <taxon>Rariglobus</taxon>
    </lineage>
</organism>